<dbReference type="EMBL" id="JMSN01000004">
    <property type="protein sequence ID" value="KDN53140.1"/>
    <property type="molecule type" value="Genomic_DNA"/>
</dbReference>
<evidence type="ECO:0000313" key="4">
    <source>
        <dbReference type="Proteomes" id="UP000027361"/>
    </source>
</evidence>
<dbReference type="SMART" id="SM00485">
    <property type="entry name" value="XPGN"/>
    <property type="match status" value="1"/>
</dbReference>
<dbReference type="GO" id="GO:0006974">
    <property type="term" value="P:DNA damage response"/>
    <property type="evidence" value="ECO:0007669"/>
    <property type="project" value="UniProtKB-ARBA"/>
</dbReference>
<dbReference type="PRINTS" id="PR00853">
    <property type="entry name" value="XPGRADSUPER"/>
</dbReference>
<evidence type="ECO:0000313" key="3">
    <source>
        <dbReference type="EMBL" id="KDN53140.1"/>
    </source>
</evidence>
<dbReference type="GO" id="GO:0017108">
    <property type="term" value="F:5'-flap endonuclease activity"/>
    <property type="evidence" value="ECO:0007669"/>
    <property type="project" value="TreeGrafter"/>
</dbReference>
<protein>
    <submittedName>
        <fullName evidence="3">PIN domain-like protein</fullName>
    </submittedName>
</protein>
<dbReference type="HOGENOM" id="CLU_548819_0_0_1"/>
<dbReference type="InterPro" id="IPR006084">
    <property type="entry name" value="XPG/Rad2"/>
</dbReference>
<evidence type="ECO:0000259" key="2">
    <source>
        <dbReference type="SMART" id="SM00485"/>
    </source>
</evidence>
<feature type="domain" description="XPG-I" evidence="1">
    <location>
        <begin position="116"/>
        <end position="188"/>
    </location>
</feature>
<gene>
    <name evidence="3" type="ORF">K437DRAFT_117258</name>
</gene>
<dbReference type="SUPFAM" id="SSF88723">
    <property type="entry name" value="PIN domain-like"/>
    <property type="match status" value="1"/>
</dbReference>
<evidence type="ECO:0000259" key="1">
    <source>
        <dbReference type="SMART" id="SM00484"/>
    </source>
</evidence>
<dbReference type="GeneID" id="25261348"/>
<accession>A0A066WR69</accession>
<sequence length="497" mass="55215">MGVTGLWNHLDHACTISSLEDEAWRYYRASPYKALRLGIDSSLWMFHGKGLPGEVGPNASLRMIFYRLVNLFSLPILPVFVFDGPRKPSFKRGKETSRALHWKAQKETDEFKLLIRAFGFLERTAPGEAEAELAWMNEHNIIDVVLTDDVDVLLFGAKRVFRNAGAGLPGTLATKKRHMARTLSNESNGLAGPSRRQASGKYLKSQDMPMYTVKKAIAVDKNKPCESCQGWLMSAYASDTEEGDASGDESRDAEDEELNLPLDREGLILIACLSGGDYNLSGVISCGPTISKVLASLGFGTRLVNVLKASVASDAPPVPSYEGPRWMPRLELNEALWRRQRDAVLAEICQELETNESGLLHKRQKAVAQKVRDNFLTTPDSVSVLASYIWPNTTLHCLKLGCTSAQFELDWTKSGDASHLTENTFDVDRIDRSSALEWSSTQDTMCLDLILQCRAPSRVSSWLLIGIDIMSCFEAVCHLSTVLELHSQDHQKYSHSA</sequence>
<dbReference type="Gene3D" id="3.40.50.1010">
    <property type="entry name" value="5'-nuclease"/>
    <property type="match status" value="2"/>
</dbReference>
<dbReference type="PANTHER" id="PTHR11081:SF75">
    <property type="entry name" value="ENDONUCLEASE, PUTATIVE (AFU_ORTHOLOGUE AFUA_3G13260)-RELATED"/>
    <property type="match status" value="1"/>
</dbReference>
<name>A0A066WR69_TILAU</name>
<reference evidence="3 4" key="1">
    <citation type="submission" date="2014-05" db="EMBL/GenBank/DDBJ databases">
        <title>Draft genome sequence of a rare smut relative, Tilletiaria anomala UBC 951.</title>
        <authorList>
            <consortium name="DOE Joint Genome Institute"/>
            <person name="Toome M."/>
            <person name="Kuo A."/>
            <person name="Henrissat B."/>
            <person name="Lipzen A."/>
            <person name="Tritt A."/>
            <person name="Yoshinaga Y."/>
            <person name="Zane M."/>
            <person name="Barry K."/>
            <person name="Grigoriev I.V."/>
            <person name="Spatafora J.W."/>
            <person name="Aimea M.C."/>
        </authorList>
    </citation>
    <scope>NUCLEOTIDE SEQUENCE [LARGE SCALE GENOMIC DNA]</scope>
    <source>
        <strain evidence="3 4">UBC 951</strain>
    </source>
</reference>
<feature type="domain" description="XPG N-terminal" evidence="2">
    <location>
        <begin position="1"/>
        <end position="105"/>
    </location>
</feature>
<keyword evidence="4" id="KW-1185">Reference proteome</keyword>
<dbReference type="Pfam" id="PF00752">
    <property type="entry name" value="XPG_N"/>
    <property type="match status" value="1"/>
</dbReference>
<proteinExistence type="predicted"/>
<dbReference type="RefSeq" id="XP_013245979.1">
    <property type="nucleotide sequence ID" value="XM_013390525.1"/>
</dbReference>
<dbReference type="InterPro" id="IPR006086">
    <property type="entry name" value="XPG-I_dom"/>
</dbReference>
<organism evidence="3 4">
    <name type="scientific">Tilletiaria anomala (strain ATCC 24038 / CBS 436.72 / UBC 951)</name>
    <dbReference type="NCBI Taxonomy" id="1037660"/>
    <lineage>
        <taxon>Eukaryota</taxon>
        <taxon>Fungi</taxon>
        <taxon>Dikarya</taxon>
        <taxon>Basidiomycota</taxon>
        <taxon>Ustilaginomycotina</taxon>
        <taxon>Exobasidiomycetes</taxon>
        <taxon>Georgefischeriales</taxon>
        <taxon>Tilletiariaceae</taxon>
        <taxon>Tilletiaria</taxon>
    </lineage>
</organism>
<dbReference type="STRING" id="1037660.A0A066WR69"/>
<dbReference type="SMART" id="SM00484">
    <property type="entry name" value="XPGI"/>
    <property type="match status" value="1"/>
</dbReference>
<dbReference type="OrthoDB" id="2959108at2759"/>
<dbReference type="Proteomes" id="UP000027361">
    <property type="component" value="Unassembled WGS sequence"/>
</dbReference>
<dbReference type="AlphaFoldDB" id="A0A066WR69"/>
<dbReference type="InterPro" id="IPR029060">
    <property type="entry name" value="PIN-like_dom_sf"/>
</dbReference>
<dbReference type="InParanoid" id="A0A066WR69"/>
<dbReference type="InterPro" id="IPR006085">
    <property type="entry name" value="XPG_DNA_repair_N"/>
</dbReference>
<dbReference type="PANTHER" id="PTHR11081">
    <property type="entry name" value="FLAP ENDONUCLEASE FAMILY MEMBER"/>
    <property type="match status" value="1"/>
</dbReference>
<dbReference type="Pfam" id="PF00867">
    <property type="entry name" value="XPG_I"/>
    <property type="match status" value="1"/>
</dbReference>
<comment type="caution">
    <text evidence="3">The sequence shown here is derived from an EMBL/GenBank/DDBJ whole genome shotgun (WGS) entry which is preliminary data.</text>
</comment>
<dbReference type="CDD" id="cd09870">
    <property type="entry name" value="PIN_YEN1"/>
    <property type="match status" value="1"/>
</dbReference>